<dbReference type="InterPro" id="IPR057710">
    <property type="entry name" value="DUF7950"/>
</dbReference>
<feature type="region of interest" description="Disordered" evidence="1">
    <location>
        <begin position="40"/>
        <end position="96"/>
    </location>
</feature>
<dbReference type="PANTHER" id="PTHR33595">
    <property type="entry name" value="VON WILLEBRAND FACTOR A DOMAIN PROTEIN"/>
    <property type="match status" value="1"/>
</dbReference>
<dbReference type="AlphaFoldDB" id="A0AAV2F0J2"/>
<dbReference type="Pfam" id="PF25821">
    <property type="entry name" value="DUF7950"/>
    <property type="match status" value="1"/>
</dbReference>
<feature type="compositionally biased region" description="Basic and acidic residues" evidence="1">
    <location>
        <begin position="119"/>
        <end position="128"/>
    </location>
</feature>
<organism evidence="3 4">
    <name type="scientific">Linum trigynum</name>
    <dbReference type="NCBI Taxonomy" id="586398"/>
    <lineage>
        <taxon>Eukaryota</taxon>
        <taxon>Viridiplantae</taxon>
        <taxon>Streptophyta</taxon>
        <taxon>Embryophyta</taxon>
        <taxon>Tracheophyta</taxon>
        <taxon>Spermatophyta</taxon>
        <taxon>Magnoliopsida</taxon>
        <taxon>eudicotyledons</taxon>
        <taxon>Gunneridae</taxon>
        <taxon>Pentapetalae</taxon>
        <taxon>rosids</taxon>
        <taxon>fabids</taxon>
        <taxon>Malpighiales</taxon>
        <taxon>Linaceae</taxon>
        <taxon>Linum</taxon>
    </lineage>
</organism>
<name>A0AAV2F0J2_9ROSI</name>
<feature type="domain" description="DUF7950" evidence="2">
    <location>
        <begin position="289"/>
        <end position="426"/>
    </location>
</feature>
<dbReference type="EMBL" id="OZ034819">
    <property type="protein sequence ID" value="CAL1391528.1"/>
    <property type="molecule type" value="Genomic_DNA"/>
</dbReference>
<keyword evidence="4" id="KW-1185">Reference proteome</keyword>
<gene>
    <name evidence="3" type="ORF">LTRI10_LOCUS32244</name>
</gene>
<evidence type="ECO:0000259" key="2">
    <source>
        <dbReference type="Pfam" id="PF25821"/>
    </source>
</evidence>
<evidence type="ECO:0000256" key="1">
    <source>
        <dbReference type="SAM" id="MobiDB-lite"/>
    </source>
</evidence>
<accession>A0AAV2F0J2</accession>
<proteinExistence type="predicted"/>
<protein>
    <recommendedName>
        <fullName evidence="2">DUF7950 domain-containing protein</fullName>
    </recommendedName>
</protein>
<evidence type="ECO:0000313" key="3">
    <source>
        <dbReference type="EMBL" id="CAL1391528.1"/>
    </source>
</evidence>
<feature type="compositionally biased region" description="Polar residues" evidence="1">
    <location>
        <begin position="139"/>
        <end position="153"/>
    </location>
</feature>
<feature type="compositionally biased region" description="Basic and acidic residues" evidence="1">
    <location>
        <begin position="241"/>
        <end position="250"/>
    </location>
</feature>
<feature type="compositionally biased region" description="Low complexity" evidence="1">
    <location>
        <begin position="42"/>
        <end position="55"/>
    </location>
</feature>
<feature type="region of interest" description="Disordered" evidence="1">
    <location>
        <begin position="241"/>
        <end position="277"/>
    </location>
</feature>
<feature type="compositionally biased region" description="Basic residues" evidence="1">
    <location>
        <begin position="56"/>
        <end position="79"/>
    </location>
</feature>
<dbReference type="Proteomes" id="UP001497516">
    <property type="component" value="Chromosome 6"/>
</dbReference>
<evidence type="ECO:0000313" key="4">
    <source>
        <dbReference type="Proteomes" id="UP001497516"/>
    </source>
</evidence>
<dbReference type="PANTHER" id="PTHR33595:SF4">
    <property type="entry name" value="EMB|CAB62340.1"/>
    <property type="match status" value="1"/>
</dbReference>
<feature type="region of interest" description="Disordered" evidence="1">
    <location>
        <begin position="119"/>
        <end position="216"/>
    </location>
</feature>
<reference evidence="3 4" key="1">
    <citation type="submission" date="2024-04" db="EMBL/GenBank/DDBJ databases">
        <authorList>
            <person name="Fracassetti M."/>
        </authorList>
    </citation>
    <scope>NUCLEOTIDE SEQUENCE [LARGE SCALE GENOMIC DNA]</scope>
</reference>
<sequence>MDGGGGDGYRLMNFASGRVQEEEPTIINRMMLRFRPIAPKPAAGAGSGSSAARLVPKVRTKRKYVRVRAAAPRKKKSTKKNNNNDHRNSRVGGDGGAAADLGFVQLPATLQLLPEASKLDRHRSDVKISDPVPTLPVEDNSNSAKNNRGSSDDSYGAAVLDPETARARGGADDNQPDDAQIPPDRSQAGRRRRLRILRGQASPQGKDEANSRVGGDGGAAADLGFVQLPATLQLLPEASKLDRHRSDVKISDPVPTLPVEDNSNSAKNNRGSSDDSYGAAVLDPETAEVETWVTAEGVTGGCVDVAEGQGLLGIRMMDLQDDTCPAFVSDGKDKVRWVNQAYREMVGAAAGEKGGSGNKVVVRLVVAEKLRPYFQGCPAFSCWVGVRFRDNSNNNGKWSNVRFPCDVWKMEEEGWYGWRLDTKVALKLGL</sequence>
<feature type="compositionally biased region" description="Polar residues" evidence="1">
    <location>
        <begin position="261"/>
        <end position="275"/>
    </location>
</feature>